<reference evidence="2 3" key="1">
    <citation type="journal article" date="2019" name="Commun. Biol.">
        <title>The bagworm genome reveals a unique fibroin gene that provides high tensile strength.</title>
        <authorList>
            <person name="Kono N."/>
            <person name="Nakamura H."/>
            <person name="Ohtoshi R."/>
            <person name="Tomita M."/>
            <person name="Numata K."/>
            <person name="Arakawa K."/>
        </authorList>
    </citation>
    <scope>NUCLEOTIDE SEQUENCE [LARGE SCALE GENOMIC DNA]</scope>
</reference>
<gene>
    <name evidence="2" type="ORF">EVAR_44547_1</name>
</gene>
<proteinExistence type="predicted"/>
<evidence type="ECO:0000313" key="2">
    <source>
        <dbReference type="EMBL" id="GBP59871.1"/>
    </source>
</evidence>
<organism evidence="2 3">
    <name type="scientific">Eumeta variegata</name>
    <name type="common">Bagworm moth</name>
    <name type="synonym">Eumeta japonica</name>
    <dbReference type="NCBI Taxonomy" id="151549"/>
    <lineage>
        <taxon>Eukaryota</taxon>
        <taxon>Metazoa</taxon>
        <taxon>Ecdysozoa</taxon>
        <taxon>Arthropoda</taxon>
        <taxon>Hexapoda</taxon>
        <taxon>Insecta</taxon>
        <taxon>Pterygota</taxon>
        <taxon>Neoptera</taxon>
        <taxon>Endopterygota</taxon>
        <taxon>Lepidoptera</taxon>
        <taxon>Glossata</taxon>
        <taxon>Ditrysia</taxon>
        <taxon>Tineoidea</taxon>
        <taxon>Psychidae</taxon>
        <taxon>Oiketicinae</taxon>
        <taxon>Eumeta</taxon>
    </lineage>
</organism>
<feature type="region of interest" description="Disordered" evidence="1">
    <location>
        <begin position="48"/>
        <end position="84"/>
    </location>
</feature>
<sequence>MGASGAAGYRRIDPHPTITALNNASRLAVVGATARKCDQMTLTCAGRSAVADGRRRSLSARRAGAGGDTGLRRPGPAGTHSRGD</sequence>
<keyword evidence="3" id="KW-1185">Reference proteome</keyword>
<evidence type="ECO:0000313" key="3">
    <source>
        <dbReference type="Proteomes" id="UP000299102"/>
    </source>
</evidence>
<protein>
    <submittedName>
        <fullName evidence="2">Uncharacterized protein</fullName>
    </submittedName>
</protein>
<name>A0A4C1X7V7_EUMVA</name>
<accession>A0A4C1X7V7</accession>
<comment type="caution">
    <text evidence="2">The sequence shown here is derived from an EMBL/GenBank/DDBJ whole genome shotgun (WGS) entry which is preliminary data.</text>
</comment>
<dbReference type="AlphaFoldDB" id="A0A4C1X7V7"/>
<dbReference type="EMBL" id="BGZK01000773">
    <property type="protein sequence ID" value="GBP59871.1"/>
    <property type="molecule type" value="Genomic_DNA"/>
</dbReference>
<evidence type="ECO:0000256" key="1">
    <source>
        <dbReference type="SAM" id="MobiDB-lite"/>
    </source>
</evidence>
<dbReference type="Proteomes" id="UP000299102">
    <property type="component" value="Unassembled WGS sequence"/>
</dbReference>